<sequence length="132" mass="14640">MLKVTKKFEYGLIAVRYIAMTSNGEVATAKEISERMGIPYELLAKTLQRLTKAGVITSVQGVKGGYKLSRPPKQITLGEIAEAIEGPLNLTECQATQDTCHLYSTCAIKKSLVHIQQRFQHIFDQATVDEIL</sequence>
<dbReference type="PROSITE" id="PS51197">
    <property type="entry name" value="HTH_RRF2_2"/>
    <property type="match status" value="1"/>
</dbReference>
<dbReference type="Gene3D" id="1.10.10.10">
    <property type="entry name" value="Winged helix-like DNA-binding domain superfamily/Winged helix DNA-binding domain"/>
    <property type="match status" value="1"/>
</dbReference>
<dbReference type="Proteomes" id="UP000001208">
    <property type="component" value="Chromosome"/>
</dbReference>
<dbReference type="KEGG" id="cts:Ctha_2690"/>
<accession>B3QYR6</accession>
<dbReference type="EMBL" id="CP001100">
    <property type="protein sequence ID" value="ACF15139.1"/>
    <property type="molecule type" value="Genomic_DNA"/>
</dbReference>
<dbReference type="AlphaFoldDB" id="B3QYR6"/>
<proteinExistence type="predicted"/>
<organism evidence="1 2">
    <name type="scientific">Chloroherpeton thalassium (strain ATCC 35110 / GB-78)</name>
    <dbReference type="NCBI Taxonomy" id="517418"/>
    <lineage>
        <taxon>Bacteria</taxon>
        <taxon>Pseudomonadati</taxon>
        <taxon>Chlorobiota</taxon>
        <taxon>Chlorobiia</taxon>
        <taxon>Chlorobiales</taxon>
        <taxon>Chloroherpetonaceae</taxon>
        <taxon>Chloroherpeton</taxon>
    </lineage>
</organism>
<dbReference type="InterPro" id="IPR030489">
    <property type="entry name" value="TR_Rrf2-type_CS"/>
</dbReference>
<dbReference type="GO" id="GO:0003700">
    <property type="term" value="F:DNA-binding transcription factor activity"/>
    <property type="evidence" value="ECO:0007669"/>
    <property type="project" value="TreeGrafter"/>
</dbReference>
<protein>
    <submittedName>
        <fullName evidence="1">Transcriptional regulator, BadM/Rrf2 family</fullName>
    </submittedName>
</protein>
<dbReference type="OrthoDB" id="9808360at2"/>
<dbReference type="PANTHER" id="PTHR33221:SF2">
    <property type="entry name" value="TRANSCRIPTIONAL REGULATOR"/>
    <property type="match status" value="1"/>
</dbReference>
<dbReference type="RefSeq" id="WP_012501221.1">
    <property type="nucleotide sequence ID" value="NC_011026.1"/>
</dbReference>
<dbReference type="GO" id="GO:0005829">
    <property type="term" value="C:cytosol"/>
    <property type="evidence" value="ECO:0007669"/>
    <property type="project" value="TreeGrafter"/>
</dbReference>
<evidence type="ECO:0000313" key="1">
    <source>
        <dbReference type="EMBL" id="ACF15139.1"/>
    </source>
</evidence>
<dbReference type="HOGENOM" id="CLU_107144_1_2_10"/>
<dbReference type="SUPFAM" id="SSF46785">
    <property type="entry name" value="Winged helix' DNA-binding domain"/>
    <property type="match status" value="1"/>
</dbReference>
<dbReference type="PANTHER" id="PTHR33221">
    <property type="entry name" value="WINGED HELIX-TURN-HELIX TRANSCRIPTIONAL REGULATOR, RRF2 FAMILY"/>
    <property type="match status" value="1"/>
</dbReference>
<dbReference type="InterPro" id="IPR036388">
    <property type="entry name" value="WH-like_DNA-bd_sf"/>
</dbReference>
<dbReference type="InterPro" id="IPR036390">
    <property type="entry name" value="WH_DNA-bd_sf"/>
</dbReference>
<dbReference type="STRING" id="517418.Ctha_2690"/>
<name>B3QYR6_CHLT3</name>
<evidence type="ECO:0000313" key="2">
    <source>
        <dbReference type="Proteomes" id="UP000001208"/>
    </source>
</evidence>
<keyword evidence="2" id="KW-1185">Reference proteome</keyword>
<dbReference type="PROSITE" id="PS01332">
    <property type="entry name" value="HTH_RRF2_1"/>
    <property type="match status" value="1"/>
</dbReference>
<dbReference type="InterPro" id="IPR000944">
    <property type="entry name" value="Tscrpt_reg_Rrf2"/>
</dbReference>
<dbReference type="Pfam" id="PF02082">
    <property type="entry name" value="Rrf2"/>
    <property type="match status" value="1"/>
</dbReference>
<gene>
    <name evidence="1" type="ordered locus">Ctha_2690</name>
</gene>
<reference evidence="1 2" key="1">
    <citation type="submission" date="2008-06" db="EMBL/GenBank/DDBJ databases">
        <title>Complete sequence of Chloroherpeton thalassium ATCC 35110.</title>
        <authorList>
            <consortium name="US DOE Joint Genome Institute"/>
            <person name="Lucas S."/>
            <person name="Copeland A."/>
            <person name="Lapidus A."/>
            <person name="Glavina del Rio T."/>
            <person name="Dalin E."/>
            <person name="Tice H."/>
            <person name="Bruce D."/>
            <person name="Goodwin L."/>
            <person name="Pitluck S."/>
            <person name="Schmutz J."/>
            <person name="Larimer F."/>
            <person name="Land M."/>
            <person name="Hauser L."/>
            <person name="Kyrpides N."/>
            <person name="Mikhailova N."/>
            <person name="Liu Z."/>
            <person name="Li T."/>
            <person name="Zhao F."/>
            <person name="Overmann J."/>
            <person name="Bryant D.A."/>
            <person name="Richardson P."/>
        </authorList>
    </citation>
    <scope>NUCLEOTIDE SEQUENCE [LARGE SCALE GENOMIC DNA]</scope>
    <source>
        <strain evidence="2">ATCC 35110 / GB-78</strain>
    </source>
</reference>
<dbReference type="eggNOG" id="COG1959">
    <property type="taxonomic scope" value="Bacteria"/>
</dbReference>
<dbReference type="NCBIfam" id="TIGR00738">
    <property type="entry name" value="rrf2_super"/>
    <property type="match status" value="1"/>
</dbReference>